<name>A0ABV7UPM0_9GAMM</name>
<dbReference type="EMBL" id="JBHRYF010000001">
    <property type="protein sequence ID" value="MFC3658896.1"/>
    <property type="molecule type" value="Genomic_DNA"/>
</dbReference>
<feature type="transmembrane region" description="Helical" evidence="1">
    <location>
        <begin position="46"/>
        <end position="66"/>
    </location>
</feature>
<keyword evidence="1" id="KW-0472">Membrane</keyword>
<feature type="transmembrane region" description="Helical" evidence="1">
    <location>
        <begin position="7"/>
        <end position="26"/>
    </location>
</feature>
<keyword evidence="1" id="KW-0812">Transmembrane</keyword>
<dbReference type="RefSeq" id="WP_386705775.1">
    <property type="nucleotide sequence ID" value="NZ_JBHRYF010000001.1"/>
</dbReference>
<accession>A0ABV7UPM0</accession>
<keyword evidence="3" id="KW-1185">Reference proteome</keyword>
<comment type="caution">
    <text evidence="2">The sequence shown here is derived from an EMBL/GenBank/DDBJ whole genome shotgun (WGS) entry which is preliminary data.</text>
</comment>
<evidence type="ECO:0008006" key="4">
    <source>
        <dbReference type="Google" id="ProtNLM"/>
    </source>
</evidence>
<proteinExistence type="predicted"/>
<feature type="transmembrane region" description="Helical" evidence="1">
    <location>
        <begin position="78"/>
        <end position="103"/>
    </location>
</feature>
<organism evidence="2 3">
    <name type="scientific">Luteimonas notoginsengisoli</name>
    <dbReference type="NCBI Taxonomy" id="1578200"/>
    <lineage>
        <taxon>Bacteria</taxon>
        <taxon>Pseudomonadati</taxon>
        <taxon>Pseudomonadota</taxon>
        <taxon>Gammaproteobacteria</taxon>
        <taxon>Lysobacterales</taxon>
        <taxon>Lysobacteraceae</taxon>
        <taxon>Luteimonas</taxon>
    </lineage>
</organism>
<reference evidence="3" key="1">
    <citation type="journal article" date="2019" name="Int. J. Syst. Evol. Microbiol.">
        <title>The Global Catalogue of Microorganisms (GCM) 10K type strain sequencing project: providing services to taxonomists for standard genome sequencing and annotation.</title>
        <authorList>
            <consortium name="The Broad Institute Genomics Platform"/>
            <consortium name="The Broad Institute Genome Sequencing Center for Infectious Disease"/>
            <person name="Wu L."/>
            <person name="Ma J."/>
        </authorList>
    </citation>
    <scope>NUCLEOTIDE SEQUENCE [LARGE SCALE GENOMIC DNA]</scope>
    <source>
        <strain evidence="3">KCTC 42211</strain>
    </source>
</reference>
<keyword evidence="1" id="KW-1133">Transmembrane helix</keyword>
<feature type="transmembrane region" description="Helical" evidence="1">
    <location>
        <begin position="123"/>
        <end position="151"/>
    </location>
</feature>
<evidence type="ECO:0000313" key="2">
    <source>
        <dbReference type="EMBL" id="MFC3658896.1"/>
    </source>
</evidence>
<evidence type="ECO:0000313" key="3">
    <source>
        <dbReference type="Proteomes" id="UP001595724"/>
    </source>
</evidence>
<gene>
    <name evidence="2" type="ORF">ACFOM9_02235</name>
</gene>
<protein>
    <recommendedName>
        <fullName evidence="4">DUF2798 domain-containing protein</fullName>
    </recommendedName>
</protein>
<dbReference type="Proteomes" id="UP001595724">
    <property type="component" value="Unassembled WGS sequence"/>
</dbReference>
<sequence>MTPRKRLAWISAAVAASLALFAYIAIGMLSGAGLASWHQNARASLSVAPAAAMAAGLASWWITAWWHNVDRDARKWTAFGLALRTVALAFLMFAPLATLWMGLVEGVAHLASGAAGDVRAALSWVPAIAVYAVLFGLLLGAMPALCIEYFLCRRFLRQARGLGLEGAR</sequence>
<evidence type="ECO:0000256" key="1">
    <source>
        <dbReference type="SAM" id="Phobius"/>
    </source>
</evidence>